<accession>A0AB34FB48</accession>
<protein>
    <submittedName>
        <fullName evidence="2">Transposase</fullName>
    </submittedName>
</protein>
<keyword evidence="3" id="KW-1185">Reference proteome</keyword>
<evidence type="ECO:0000313" key="3">
    <source>
        <dbReference type="Proteomes" id="UP001163105"/>
    </source>
</evidence>
<comment type="caution">
    <text evidence="2">The sequence shown here is derived from an EMBL/GenBank/DDBJ whole genome shotgun (WGS) entry which is preliminary data.</text>
</comment>
<name>A0AB34FB48_9HYPO</name>
<keyword evidence="1" id="KW-1133">Transmembrane helix</keyword>
<gene>
    <name evidence="2" type="ORF">O9K51_11254</name>
</gene>
<keyword evidence="1" id="KW-0472">Membrane</keyword>
<dbReference type="EMBL" id="JAQHRD010000027">
    <property type="protein sequence ID" value="KAJ6436192.1"/>
    <property type="molecule type" value="Genomic_DNA"/>
</dbReference>
<feature type="transmembrane region" description="Helical" evidence="1">
    <location>
        <begin position="39"/>
        <end position="61"/>
    </location>
</feature>
<evidence type="ECO:0000313" key="2">
    <source>
        <dbReference type="EMBL" id="KAJ6436192.1"/>
    </source>
</evidence>
<organism evidence="2 3">
    <name type="scientific">Purpureocillium lavendulum</name>
    <dbReference type="NCBI Taxonomy" id="1247861"/>
    <lineage>
        <taxon>Eukaryota</taxon>
        <taxon>Fungi</taxon>
        <taxon>Dikarya</taxon>
        <taxon>Ascomycota</taxon>
        <taxon>Pezizomycotina</taxon>
        <taxon>Sordariomycetes</taxon>
        <taxon>Hypocreomycetidae</taxon>
        <taxon>Hypocreales</taxon>
        <taxon>Ophiocordycipitaceae</taxon>
        <taxon>Purpureocillium</taxon>
    </lineage>
</organism>
<proteinExistence type="predicted"/>
<sequence length="161" mass="18447">MAHDLSWLYYLLCQLLRWKDGAFQILVHWWDVLARVYPVVLHIAKLSIMLYTAALLLHGLLRSWNRSTNELPRPVVHKTQEKGKRKGERVKLGLPLAPLLAFHLTLKNKREEQKVLKIGLSFGPVKAMLVTTLGRGWRESIKPQIKLYGAASFVKGSTTVR</sequence>
<keyword evidence="1" id="KW-0812">Transmembrane</keyword>
<dbReference type="AlphaFoldDB" id="A0AB34FB48"/>
<reference evidence="2" key="1">
    <citation type="submission" date="2023-01" db="EMBL/GenBank/DDBJ databases">
        <title>The growth and conidiation of Purpureocillium lavendulum are regulated by nitrogen source and histone H3K14 acetylation.</title>
        <authorList>
            <person name="Tang P."/>
            <person name="Han J."/>
            <person name="Zhang C."/>
            <person name="Tang P."/>
            <person name="Qi F."/>
            <person name="Zhang K."/>
            <person name="Liang L."/>
        </authorList>
    </citation>
    <scope>NUCLEOTIDE SEQUENCE</scope>
    <source>
        <strain evidence="2">YMF1.00683</strain>
    </source>
</reference>
<evidence type="ECO:0000256" key="1">
    <source>
        <dbReference type="SAM" id="Phobius"/>
    </source>
</evidence>
<dbReference type="Proteomes" id="UP001163105">
    <property type="component" value="Unassembled WGS sequence"/>
</dbReference>